<dbReference type="Pfam" id="PF04397">
    <property type="entry name" value="LytTR"/>
    <property type="match status" value="1"/>
</dbReference>
<evidence type="ECO:0000256" key="1">
    <source>
        <dbReference type="PROSITE-ProRule" id="PRU00169"/>
    </source>
</evidence>
<organism evidence="4 5">
    <name type="scientific">Paraflavitalea soli</name>
    <dbReference type="NCBI Taxonomy" id="2315862"/>
    <lineage>
        <taxon>Bacteria</taxon>
        <taxon>Pseudomonadati</taxon>
        <taxon>Bacteroidota</taxon>
        <taxon>Chitinophagia</taxon>
        <taxon>Chitinophagales</taxon>
        <taxon>Chitinophagaceae</taxon>
        <taxon>Paraflavitalea</taxon>
    </lineage>
</organism>
<feature type="domain" description="HTH LytTR-type" evidence="3">
    <location>
        <begin position="138"/>
        <end position="205"/>
    </location>
</feature>
<sequence>MKIKCLLVDDEPPAVDLMTTYIERVGDLEIVGRCSNAIEAFGFLQKTKVDLLLLDIQMPKMTGLDLIRSLHDRPRIIVITAYREFAADGFDLDVLDYIVKPVSFERFLKAIAKYNQYALLRQTETPEQATDAFEKAYMYFKENKQVRKVFLKDIVYIESIKDYVKIITTDKPLITYQRLSYMEEKLPENKFLRIHKSYIIAIDRISGYNNDLINIEGYELPLGRSYKQGFLKVVGA</sequence>
<dbReference type="Proteomes" id="UP000263900">
    <property type="component" value="Chromosome"/>
</dbReference>
<proteinExistence type="predicted"/>
<dbReference type="SMART" id="SM00850">
    <property type="entry name" value="LytTR"/>
    <property type="match status" value="1"/>
</dbReference>
<dbReference type="InterPro" id="IPR007492">
    <property type="entry name" value="LytTR_DNA-bd_dom"/>
</dbReference>
<dbReference type="KEGG" id="pseg:D3H65_28740"/>
<dbReference type="Pfam" id="PF00072">
    <property type="entry name" value="Response_reg"/>
    <property type="match status" value="1"/>
</dbReference>
<dbReference type="Gene3D" id="3.40.50.2300">
    <property type="match status" value="1"/>
</dbReference>
<dbReference type="EMBL" id="CP032157">
    <property type="protein sequence ID" value="AXY77728.1"/>
    <property type="molecule type" value="Genomic_DNA"/>
</dbReference>
<dbReference type="SMART" id="SM00448">
    <property type="entry name" value="REC"/>
    <property type="match status" value="1"/>
</dbReference>
<dbReference type="AlphaFoldDB" id="A0A3B7MUF4"/>
<feature type="domain" description="Response regulatory" evidence="2">
    <location>
        <begin position="4"/>
        <end position="115"/>
    </location>
</feature>
<dbReference type="PANTHER" id="PTHR45526:SF1">
    <property type="entry name" value="TRANSCRIPTIONAL REGULATORY PROTEIN DCUR-RELATED"/>
    <property type="match status" value="1"/>
</dbReference>
<dbReference type="InterPro" id="IPR011006">
    <property type="entry name" value="CheY-like_superfamily"/>
</dbReference>
<evidence type="ECO:0000313" key="4">
    <source>
        <dbReference type="EMBL" id="AXY77728.1"/>
    </source>
</evidence>
<dbReference type="SUPFAM" id="SSF52172">
    <property type="entry name" value="CheY-like"/>
    <property type="match status" value="1"/>
</dbReference>
<dbReference type="OrthoDB" id="9787344at2"/>
<feature type="modified residue" description="4-aspartylphosphate" evidence="1">
    <location>
        <position position="55"/>
    </location>
</feature>
<dbReference type="PANTHER" id="PTHR45526">
    <property type="entry name" value="TRANSCRIPTIONAL REGULATORY PROTEIN DPIA"/>
    <property type="match status" value="1"/>
</dbReference>
<dbReference type="InterPro" id="IPR051271">
    <property type="entry name" value="2C-system_Tx_regulators"/>
</dbReference>
<evidence type="ECO:0000259" key="3">
    <source>
        <dbReference type="PROSITE" id="PS50930"/>
    </source>
</evidence>
<keyword evidence="4" id="KW-0238">DNA-binding</keyword>
<dbReference type="GO" id="GO:0000156">
    <property type="term" value="F:phosphorelay response regulator activity"/>
    <property type="evidence" value="ECO:0007669"/>
    <property type="project" value="TreeGrafter"/>
</dbReference>
<dbReference type="RefSeq" id="WP_119053601.1">
    <property type="nucleotide sequence ID" value="NZ_CP032157.1"/>
</dbReference>
<keyword evidence="5" id="KW-1185">Reference proteome</keyword>
<reference evidence="4 5" key="1">
    <citation type="submission" date="2018-09" db="EMBL/GenBank/DDBJ databases">
        <title>Genome sequencing of strain 6GH32-13.</title>
        <authorList>
            <person name="Weon H.-Y."/>
            <person name="Heo J."/>
            <person name="Kwon S.-W."/>
        </authorList>
    </citation>
    <scope>NUCLEOTIDE SEQUENCE [LARGE SCALE GENOMIC DNA]</scope>
    <source>
        <strain evidence="4 5">5GH32-13</strain>
    </source>
</reference>
<dbReference type="PROSITE" id="PS50930">
    <property type="entry name" value="HTH_LYTTR"/>
    <property type="match status" value="1"/>
</dbReference>
<dbReference type="GO" id="GO:0003677">
    <property type="term" value="F:DNA binding"/>
    <property type="evidence" value="ECO:0007669"/>
    <property type="project" value="UniProtKB-KW"/>
</dbReference>
<accession>A0A3B7MUF4</accession>
<evidence type="ECO:0000259" key="2">
    <source>
        <dbReference type="PROSITE" id="PS50110"/>
    </source>
</evidence>
<name>A0A3B7MUF4_9BACT</name>
<dbReference type="PROSITE" id="PS50110">
    <property type="entry name" value="RESPONSE_REGULATORY"/>
    <property type="match status" value="1"/>
</dbReference>
<evidence type="ECO:0000313" key="5">
    <source>
        <dbReference type="Proteomes" id="UP000263900"/>
    </source>
</evidence>
<protein>
    <submittedName>
        <fullName evidence="4">DNA-binding response regulator</fullName>
    </submittedName>
</protein>
<dbReference type="InterPro" id="IPR001789">
    <property type="entry name" value="Sig_transdc_resp-reg_receiver"/>
</dbReference>
<gene>
    <name evidence="4" type="ORF">D3H65_28740</name>
</gene>
<dbReference type="Gene3D" id="2.40.50.1020">
    <property type="entry name" value="LytTr DNA-binding domain"/>
    <property type="match status" value="1"/>
</dbReference>
<keyword evidence="1" id="KW-0597">Phosphoprotein</keyword>